<dbReference type="NCBIfam" id="NF005121">
    <property type="entry name" value="PRK06555.1"/>
    <property type="match status" value="1"/>
</dbReference>
<evidence type="ECO:0000256" key="4">
    <source>
        <dbReference type="ARBA" id="ARBA00022723"/>
    </source>
</evidence>
<dbReference type="InterPro" id="IPR000023">
    <property type="entry name" value="Phosphofructokinase_dom"/>
</dbReference>
<dbReference type="InterPro" id="IPR022953">
    <property type="entry name" value="ATP_PFK"/>
</dbReference>
<evidence type="ECO:0000256" key="5">
    <source>
        <dbReference type="ARBA" id="ARBA00022777"/>
    </source>
</evidence>
<evidence type="ECO:0000256" key="3">
    <source>
        <dbReference type="ARBA" id="ARBA00022679"/>
    </source>
</evidence>
<evidence type="ECO:0000313" key="10">
    <source>
        <dbReference type="EMBL" id="ONI58884.1"/>
    </source>
</evidence>
<dbReference type="GO" id="GO:0006002">
    <property type="term" value="P:fructose 6-phosphate metabolic process"/>
    <property type="evidence" value="ECO:0007669"/>
    <property type="project" value="InterPro"/>
</dbReference>
<evidence type="ECO:0000256" key="8">
    <source>
        <dbReference type="ARBA" id="ARBA00048072"/>
    </source>
</evidence>
<evidence type="ECO:0000256" key="1">
    <source>
        <dbReference type="ARBA" id="ARBA00001946"/>
    </source>
</evidence>
<dbReference type="InterPro" id="IPR035966">
    <property type="entry name" value="PKF_sf"/>
</dbReference>
<dbReference type="GO" id="GO:0046872">
    <property type="term" value="F:metal ion binding"/>
    <property type="evidence" value="ECO:0007669"/>
    <property type="project" value="UniProtKB-KW"/>
</dbReference>
<evidence type="ECO:0000313" key="11">
    <source>
        <dbReference type="Proteomes" id="UP000189542"/>
    </source>
</evidence>
<keyword evidence="5" id="KW-0418">Kinase</keyword>
<dbReference type="SUPFAM" id="SSF53784">
    <property type="entry name" value="Phosphofructokinase"/>
    <property type="match status" value="1"/>
</dbReference>
<comment type="function">
    <text evidence="2">Catalyzes the phosphorylation of D-fructose 6-phosphate, the first committing step of glycolysis. Uses inorganic phosphate (PPi) as phosphoryl donor instead of ATP like common ATP-dependent phosphofructokinases (ATP-PFKs), which renders the reaction reversible, and can thus function both in glycolysis and gluconeogenesis. Consistently, PPi-PFK can replace the enzymes of both the forward (ATP-PFK) and reverse (fructose-bisphosphatase (FBPase)) reactions.</text>
</comment>
<dbReference type="OrthoDB" id="9802503at2"/>
<dbReference type="Proteomes" id="UP000189542">
    <property type="component" value="Unassembled WGS sequence"/>
</dbReference>
<evidence type="ECO:0000256" key="7">
    <source>
        <dbReference type="ARBA" id="ARBA00038478"/>
    </source>
</evidence>
<comment type="caution">
    <text evidence="10">The sequence shown here is derived from an EMBL/GenBank/DDBJ whole genome shotgun (WGS) entry which is preliminary data.</text>
</comment>
<keyword evidence="6" id="KW-0460">Magnesium</keyword>
<dbReference type="PRINTS" id="PR00476">
    <property type="entry name" value="PHFRCTKINASE"/>
</dbReference>
<dbReference type="GO" id="GO:0003872">
    <property type="term" value="F:6-phosphofructokinase activity"/>
    <property type="evidence" value="ECO:0007669"/>
    <property type="project" value="InterPro"/>
</dbReference>
<comment type="catalytic activity">
    <reaction evidence="8">
        <text>beta-D-fructose 6-phosphate + diphosphate = beta-D-fructose 1,6-bisphosphate + phosphate + H(+)</text>
        <dbReference type="Rhea" id="RHEA:13613"/>
        <dbReference type="ChEBI" id="CHEBI:15378"/>
        <dbReference type="ChEBI" id="CHEBI:32966"/>
        <dbReference type="ChEBI" id="CHEBI:33019"/>
        <dbReference type="ChEBI" id="CHEBI:43474"/>
        <dbReference type="ChEBI" id="CHEBI:57634"/>
        <dbReference type="EC" id="2.7.1.90"/>
    </reaction>
</comment>
<name>A0A1V2N7J2_9HYPH</name>
<dbReference type="EMBL" id="LVWB01000013">
    <property type="protein sequence ID" value="ONI58884.1"/>
    <property type="molecule type" value="Genomic_DNA"/>
</dbReference>
<comment type="similarity">
    <text evidence="7">Belongs to the phosphofructokinase type A (PFKA) family.</text>
</comment>
<dbReference type="RefSeq" id="WP_076969786.1">
    <property type="nucleotide sequence ID" value="NZ_LVWB01000013.1"/>
</dbReference>
<dbReference type="InterPro" id="IPR050929">
    <property type="entry name" value="PFKA"/>
</dbReference>
<accession>A0A1V2N7J2</accession>
<dbReference type="Gene3D" id="3.40.50.450">
    <property type="match status" value="1"/>
</dbReference>
<sequence>MVTHKVAFLTAGGIAPCLSSVIGMLISRYNEILPEAELIAYRSGYQGLLLDDKIEISHDMRQNAEKLLSYGGSPIGNSRIKLTNINDCIKRNLIKENENPLEVAAHNLMKNSVTILHTIGGDDTNTTACDLLNYLKEKGYNITVVGLPKTIDNDIVPIHQSLGALTAAQVSAQFFDNISNERSASPKSLIIHEVMGRNCGWLTAYAARSYLDMIRDRDYVNGLIFSPEFNAIDGIYLPEMSFNLEEETERLTMIMEKKGSVALFVSEGACRDVIVSDRLSSGDKIQRDSFGHILLDKINVGSWFSDKFANLIKAERSIVQKSGYFARSAASSEEDLILIRKMVILAVDGAIAGISGVTGEDERKNNLLRIIEFEDILGGKIFDIKTPWFSDILQHTGQKY</sequence>
<evidence type="ECO:0000256" key="2">
    <source>
        <dbReference type="ARBA" id="ARBA00003138"/>
    </source>
</evidence>
<gene>
    <name evidence="10" type="ORF">AYO25_04650</name>
</gene>
<keyword evidence="4" id="KW-0479">Metal-binding</keyword>
<organism evidence="10 11">
    <name type="scientific">Candidatus Liberibacter solanacearum</name>
    <dbReference type="NCBI Taxonomy" id="556287"/>
    <lineage>
        <taxon>Bacteria</taxon>
        <taxon>Pseudomonadati</taxon>
        <taxon>Pseudomonadota</taxon>
        <taxon>Alphaproteobacteria</taxon>
        <taxon>Hyphomicrobiales</taxon>
        <taxon>Rhizobiaceae</taxon>
        <taxon>Liberibacter</taxon>
    </lineage>
</organism>
<protein>
    <submittedName>
        <fullName evidence="10">Pyrophosphate--fructose-6-phosphate 1-phosphotransferase</fullName>
    </submittedName>
</protein>
<evidence type="ECO:0000256" key="6">
    <source>
        <dbReference type="ARBA" id="ARBA00022842"/>
    </source>
</evidence>
<feature type="domain" description="Phosphofructokinase" evidence="9">
    <location>
        <begin position="5"/>
        <end position="348"/>
    </location>
</feature>
<dbReference type="AlphaFoldDB" id="A0A1V2N7J2"/>
<dbReference type="UniPathway" id="UPA00109">
    <property type="reaction ID" value="UER00182"/>
</dbReference>
<comment type="cofactor">
    <cofactor evidence="1">
        <name>Mg(2+)</name>
        <dbReference type="ChEBI" id="CHEBI:18420"/>
    </cofactor>
</comment>
<keyword evidence="3 10" id="KW-0808">Transferase</keyword>
<dbReference type="PANTHER" id="PTHR45770">
    <property type="entry name" value="ATP-DEPENDENT 6-PHOSPHOFRUCTOKINASE 1"/>
    <property type="match status" value="1"/>
</dbReference>
<dbReference type="GO" id="GO:0047334">
    <property type="term" value="F:diphosphate-fructose-6-phosphate 1-phosphotransferase activity"/>
    <property type="evidence" value="ECO:0007669"/>
    <property type="project" value="UniProtKB-EC"/>
</dbReference>
<evidence type="ECO:0000259" key="9">
    <source>
        <dbReference type="Pfam" id="PF00365"/>
    </source>
</evidence>
<dbReference type="Pfam" id="PF00365">
    <property type="entry name" value="PFK"/>
    <property type="match status" value="1"/>
</dbReference>
<reference evidence="10 11" key="1">
    <citation type="journal article" date="2017" name="PLoS ONE">
        <title>Genomic sequence of 'Candidatus Liberibacter solanacearum' haplotype C and its comparison with haplotype A and B genomes.</title>
        <authorList>
            <person name="Wang J."/>
            <person name="Haapalainen M."/>
            <person name="Schott T."/>
            <person name="Thompson S.M."/>
            <person name="Smith G.R."/>
            <person name="Nissinen A.I."/>
            <person name="Pirhonen M."/>
        </authorList>
    </citation>
    <scope>NUCLEOTIDE SEQUENCE [LARGE SCALE GENOMIC DNA]</scope>
    <source>
        <strain evidence="10 11">FIN111</strain>
    </source>
</reference>
<proteinExistence type="inferred from homology"/>